<evidence type="ECO:0000256" key="1">
    <source>
        <dbReference type="PROSITE-ProRule" id="PRU00339"/>
    </source>
</evidence>
<dbReference type="Proteomes" id="UP001216907">
    <property type="component" value="Unassembled WGS sequence"/>
</dbReference>
<dbReference type="SUPFAM" id="SSF48452">
    <property type="entry name" value="TPR-like"/>
    <property type="match status" value="1"/>
</dbReference>
<comment type="caution">
    <text evidence="2">The sequence shown here is derived from an EMBL/GenBank/DDBJ whole genome shotgun (WGS) entry which is preliminary data.</text>
</comment>
<dbReference type="Gene3D" id="1.25.40.10">
    <property type="entry name" value="Tetratricopeptide repeat domain"/>
    <property type="match status" value="1"/>
</dbReference>
<name>A0ABT6F5I0_9BACT</name>
<evidence type="ECO:0000313" key="2">
    <source>
        <dbReference type="EMBL" id="MDG3002777.1"/>
    </source>
</evidence>
<gene>
    <name evidence="2" type="ORF">PZE19_03160</name>
</gene>
<dbReference type="PROSITE" id="PS50005">
    <property type="entry name" value="TPR"/>
    <property type="match status" value="1"/>
</dbReference>
<keyword evidence="3" id="KW-1185">Reference proteome</keyword>
<evidence type="ECO:0000313" key="3">
    <source>
        <dbReference type="Proteomes" id="UP001216907"/>
    </source>
</evidence>
<organism evidence="2 3">
    <name type="scientific">Paludisphaera mucosa</name>
    <dbReference type="NCBI Taxonomy" id="3030827"/>
    <lineage>
        <taxon>Bacteria</taxon>
        <taxon>Pseudomonadati</taxon>
        <taxon>Planctomycetota</taxon>
        <taxon>Planctomycetia</taxon>
        <taxon>Isosphaerales</taxon>
        <taxon>Isosphaeraceae</taxon>
        <taxon>Paludisphaera</taxon>
    </lineage>
</organism>
<dbReference type="InterPro" id="IPR019734">
    <property type="entry name" value="TPR_rpt"/>
</dbReference>
<sequence>MSTTTPVRIRRQLDEAEGYLMLEMPRYALRILESRSDWPLMTFEANFLKGEALRCLNRNREALACLEAAAALRPDDVAVALAQGWCYKRTNRLAQAVDALERARRQEPDNALIHYNLACYWSLAANAPKALEELAAALQLKPEMRRMIAEEGDFDFLRGDSAFERLVKDATPSI</sequence>
<reference evidence="2 3" key="1">
    <citation type="submission" date="2023-03" db="EMBL/GenBank/DDBJ databases">
        <title>Paludisphaera mucosa sp. nov. a novel planctomycete from northern fen.</title>
        <authorList>
            <person name="Ivanova A."/>
        </authorList>
    </citation>
    <scope>NUCLEOTIDE SEQUENCE [LARGE SCALE GENOMIC DNA]</scope>
    <source>
        <strain evidence="2 3">Pla2</strain>
    </source>
</reference>
<dbReference type="Pfam" id="PF13432">
    <property type="entry name" value="TPR_16"/>
    <property type="match status" value="1"/>
</dbReference>
<proteinExistence type="predicted"/>
<dbReference type="RefSeq" id="WP_277859141.1">
    <property type="nucleotide sequence ID" value="NZ_JARRAG010000001.1"/>
</dbReference>
<dbReference type="InterPro" id="IPR011990">
    <property type="entry name" value="TPR-like_helical_dom_sf"/>
</dbReference>
<feature type="repeat" description="TPR" evidence="1">
    <location>
        <begin position="77"/>
        <end position="110"/>
    </location>
</feature>
<accession>A0ABT6F5I0</accession>
<dbReference type="SMART" id="SM00028">
    <property type="entry name" value="TPR"/>
    <property type="match status" value="3"/>
</dbReference>
<keyword evidence="1" id="KW-0802">TPR repeat</keyword>
<protein>
    <submittedName>
        <fullName evidence="2">Tetratricopeptide repeat protein</fullName>
    </submittedName>
</protein>
<dbReference type="EMBL" id="JARRAG010000001">
    <property type="protein sequence ID" value="MDG3002777.1"/>
    <property type="molecule type" value="Genomic_DNA"/>
</dbReference>
<dbReference type="NCBIfam" id="NF047558">
    <property type="entry name" value="TPR_END_plus"/>
    <property type="match status" value="1"/>
</dbReference>